<dbReference type="AlphaFoldDB" id="A0A972W1S8"/>
<reference evidence="7" key="1">
    <citation type="submission" date="2020-05" db="EMBL/GenBank/DDBJ databases">
        <title>Sulfur intermediates as new biogeochemical hubs in an aquatic model microbial ecosystem.</title>
        <authorList>
            <person name="Vigneron A."/>
        </authorList>
    </citation>
    <scope>NUCLEOTIDE SEQUENCE</scope>
    <source>
        <strain evidence="7">Bin.250</strain>
    </source>
</reference>
<keyword evidence="5 6" id="KW-0472">Membrane</keyword>
<evidence type="ECO:0000256" key="1">
    <source>
        <dbReference type="ARBA" id="ARBA00004651"/>
    </source>
</evidence>
<evidence type="ECO:0000313" key="8">
    <source>
        <dbReference type="Proteomes" id="UP000754644"/>
    </source>
</evidence>
<dbReference type="Pfam" id="PF01810">
    <property type="entry name" value="LysE"/>
    <property type="match status" value="1"/>
</dbReference>
<dbReference type="Proteomes" id="UP000754644">
    <property type="component" value="Unassembled WGS sequence"/>
</dbReference>
<evidence type="ECO:0000256" key="5">
    <source>
        <dbReference type="ARBA" id="ARBA00023136"/>
    </source>
</evidence>
<sequence>MIELLVPLLGFILISTITPGPNNLLLATSGMRFGVRATMPHVLGIQMGIYTMTVLCGLGMGQLLLALPDAIIGMKIFGSMYLVYLAWKIMGFRLAETTSDILRPMTTLEAGLFQFANPKAWFMTTTGVSLAIPVGDSATVAVICFCLGFATLGLACNYAWVLTGSLLQGWLGHPRYGLWINGLLALLTLLTVIMFWLSE</sequence>
<protein>
    <submittedName>
        <fullName evidence="7">LysE family translocator</fullName>
    </submittedName>
</protein>
<feature type="transmembrane region" description="Helical" evidence="6">
    <location>
        <begin position="140"/>
        <end position="164"/>
    </location>
</feature>
<accession>A0A972W1S8</accession>
<dbReference type="InterPro" id="IPR001123">
    <property type="entry name" value="LeuE-type"/>
</dbReference>
<evidence type="ECO:0000256" key="6">
    <source>
        <dbReference type="SAM" id="Phobius"/>
    </source>
</evidence>
<evidence type="ECO:0000256" key="2">
    <source>
        <dbReference type="ARBA" id="ARBA00022475"/>
    </source>
</evidence>
<name>A0A972W1S8_9GAMM</name>
<keyword evidence="2" id="KW-1003">Cell membrane</keyword>
<gene>
    <name evidence="7" type="ORF">HQ497_15465</name>
</gene>
<keyword evidence="4 6" id="KW-1133">Transmembrane helix</keyword>
<dbReference type="PANTHER" id="PTHR30086">
    <property type="entry name" value="ARGININE EXPORTER PROTEIN ARGO"/>
    <property type="match status" value="1"/>
</dbReference>
<feature type="transmembrane region" description="Helical" evidence="6">
    <location>
        <begin position="43"/>
        <end position="64"/>
    </location>
</feature>
<organism evidence="7 8">
    <name type="scientific">SAR86 cluster bacterium</name>
    <dbReference type="NCBI Taxonomy" id="2030880"/>
    <lineage>
        <taxon>Bacteria</taxon>
        <taxon>Pseudomonadati</taxon>
        <taxon>Pseudomonadota</taxon>
        <taxon>Gammaproteobacteria</taxon>
        <taxon>SAR86 cluster</taxon>
    </lineage>
</organism>
<dbReference type="EMBL" id="JABMOJ010000576">
    <property type="protein sequence ID" value="NQV66757.1"/>
    <property type="molecule type" value="Genomic_DNA"/>
</dbReference>
<feature type="transmembrane region" description="Helical" evidence="6">
    <location>
        <begin position="76"/>
        <end position="95"/>
    </location>
</feature>
<evidence type="ECO:0000313" key="7">
    <source>
        <dbReference type="EMBL" id="NQV66757.1"/>
    </source>
</evidence>
<evidence type="ECO:0000256" key="3">
    <source>
        <dbReference type="ARBA" id="ARBA00022692"/>
    </source>
</evidence>
<keyword evidence="3 6" id="KW-0812">Transmembrane</keyword>
<comment type="caution">
    <text evidence="7">The sequence shown here is derived from an EMBL/GenBank/DDBJ whole genome shotgun (WGS) entry which is preliminary data.</text>
</comment>
<proteinExistence type="predicted"/>
<comment type="subcellular location">
    <subcellularLocation>
        <location evidence="1">Cell membrane</location>
        <topology evidence="1">Multi-pass membrane protein</topology>
    </subcellularLocation>
</comment>
<dbReference type="PANTHER" id="PTHR30086:SF20">
    <property type="entry name" value="ARGININE EXPORTER PROTEIN ARGO-RELATED"/>
    <property type="match status" value="1"/>
</dbReference>
<feature type="transmembrane region" description="Helical" evidence="6">
    <location>
        <begin position="176"/>
        <end position="197"/>
    </location>
</feature>
<dbReference type="GO" id="GO:0015171">
    <property type="term" value="F:amino acid transmembrane transporter activity"/>
    <property type="evidence" value="ECO:0007669"/>
    <property type="project" value="TreeGrafter"/>
</dbReference>
<dbReference type="GO" id="GO:0005886">
    <property type="term" value="C:plasma membrane"/>
    <property type="evidence" value="ECO:0007669"/>
    <property type="project" value="UniProtKB-SubCell"/>
</dbReference>
<evidence type="ECO:0000256" key="4">
    <source>
        <dbReference type="ARBA" id="ARBA00022989"/>
    </source>
</evidence>
<dbReference type="GO" id="GO:0033228">
    <property type="term" value="P:cysteine export across plasma membrane"/>
    <property type="evidence" value="ECO:0007669"/>
    <property type="project" value="TreeGrafter"/>
</dbReference>